<keyword evidence="2" id="KW-1185">Reference proteome</keyword>
<dbReference type="Proteomes" id="UP000244925">
    <property type="component" value="Unassembled WGS sequence"/>
</dbReference>
<reference evidence="2" key="1">
    <citation type="submission" date="2018-02" db="EMBL/GenBank/DDBJ databases">
        <authorList>
            <person name="Clavel T."/>
            <person name="Strowig T."/>
        </authorList>
    </citation>
    <scope>NUCLEOTIDE SEQUENCE [LARGE SCALE GENOMIC DNA]</scope>
    <source>
        <strain evidence="2">DSM 100764</strain>
    </source>
</reference>
<accession>A0A2V1ITG9</accession>
<name>A0A2V1ITG9_9BACT</name>
<dbReference type="InterPro" id="IPR011047">
    <property type="entry name" value="Quinoprotein_ADH-like_sf"/>
</dbReference>
<dbReference type="RefSeq" id="WP_107035744.1">
    <property type="nucleotide sequence ID" value="NZ_CAONGC010000008.1"/>
</dbReference>
<dbReference type="Pfam" id="PF17170">
    <property type="entry name" value="DUF5128"/>
    <property type="match status" value="1"/>
</dbReference>
<protein>
    <submittedName>
        <fullName evidence="1">6-bladed beta-propeller</fullName>
    </submittedName>
</protein>
<gene>
    <name evidence="1" type="ORF">C5O25_05545</name>
</gene>
<proteinExistence type="predicted"/>
<comment type="caution">
    <text evidence="1">The sequence shown here is derived from an EMBL/GenBank/DDBJ whole genome shotgun (WGS) entry which is preliminary data.</text>
</comment>
<organism evidence="1 2">
    <name type="scientific">Paramuribaculum intestinale</name>
    <dbReference type="NCBI Taxonomy" id="2094151"/>
    <lineage>
        <taxon>Bacteria</taxon>
        <taxon>Pseudomonadati</taxon>
        <taxon>Bacteroidota</taxon>
        <taxon>Bacteroidia</taxon>
        <taxon>Bacteroidales</taxon>
        <taxon>Muribaculaceae</taxon>
        <taxon>Paramuribaculum</taxon>
    </lineage>
</organism>
<dbReference type="PROSITE" id="PS51257">
    <property type="entry name" value="PROKAR_LIPOPROTEIN"/>
    <property type="match status" value="1"/>
</dbReference>
<dbReference type="GeneID" id="93423833"/>
<dbReference type="AlphaFoldDB" id="A0A2V1ITG9"/>
<evidence type="ECO:0000313" key="2">
    <source>
        <dbReference type="Proteomes" id="UP000244925"/>
    </source>
</evidence>
<dbReference type="SUPFAM" id="SSF50998">
    <property type="entry name" value="Quinoprotein alcohol dehydrogenase-like"/>
    <property type="match status" value="1"/>
</dbReference>
<evidence type="ECO:0000313" key="1">
    <source>
        <dbReference type="EMBL" id="PWB08060.1"/>
    </source>
</evidence>
<dbReference type="EMBL" id="PUBV01000008">
    <property type="protein sequence ID" value="PWB08060.1"/>
    <property type="molecule type" value="Genomic_DNA"/>
</dbReference>
<sequence length="367" mass="40501">MNTKIILSATAAIAMTLCACGSDQSDRPLTVIDIESLVDAADTGEGRLEMLIHPEVTDSTMLGISNIAGTVGNRLFVSDKGQLITFDTKSGRCLGAFNRRGGGPGEYHSAIQPYPSVDGNGWEVFDLISDKLFRYDLHGNHLGTIDTLGIERDFPLPGGYWGGLTHAKDGEELSLKIFDRNWRLTDSIPSGAYYLVAHMGNSTVGMGADIITGKDIALIQYNFNDTLYSIVSGEKNFKPYAVIDPGKYAIPDPRKYSNLDAWEADRRNTIRVRFIPSAEQMMLGYMYENKLYLQVVDLTDGTLLFSRTVDPDTRGKGFVMDYDGKEVLTMPIPYSDGDGFYFLILDESMSELTGVEDTNPAIVKVRF</sequence>